<reference evidence="2 3" key="1">
    <citation type="journal article" date="2018" name="Plant J.">
        <title>Genome sequences of Chlorella sorokiniana UTEX 1602 and Micractinium conductrix SAG 241.80: implications to maltose excretion by a green alga.</title>
        <authorList>
            <person name="Arriola M.B."/>
            <person name="Velmurugan N."/>
            <person name="Zhang Y."/>
            <person name="Plunkett M.H."/>
            <person name="Hondzo H."/>
            <person name="Barney B.M."/>
        </authorList>
    </citation>
    <scope>NUCLEOTIDE SEQUENCE [LARGE SCALE GENOMIC DNA]</scope>
    <source>
        <strain evidence="3">UTEX 1602</strain>
    </source>
</reference>
<organism evidence="2 3">
    <name type="scientific">Chlorella sorokiniana</name>
    <name type="common">Freshwater green alga</name>
    <dbReference type="NCBI Taxonomy" id="3076"/>
    <lineage>
        <taxon>Eukaryota</taxon>
        <taxon>Viridiplantae</taxon>
        <taxon>Chlorophyta</taxon>
        <taxon>core chlorophytes</taxon>
        <taxon>Trebouxiophyceae</taxon>
        <taxon>Chlorellales</taxon>
        <taxon>Chlorellaceae</taxon>
        <taxon>Chlorella clade</taxon>
        <taxon>Chlorella</taxon>
    </lineage>
</organism>
<evidence type="ECO:0000313" key="3">
    <source>
        <dbReference type="Proteomes" id="UP000239899"/>
    </source>
</evidence>
<dbReference type="GO" id="GO:0005930">
    <property type="term" value="C:axoneme"/>
    <property type="evidence" value="ECO:0007669"/>
    <property type="project" value="UniProtKB-SubCell"/>
</dbReference>
<evidence type="ECO:0000256" key="1">
    <source>
        <dbReference type="ARBA" id="ARBA00004430"/>
    </source>
</evidence>
<dbReference type="EMBL" id="LHPG02000020">
    <property type="protein sequence ID" value="PRW21050.1"/>
    <property type="molecule type" value="Genomic_DNA"/>
</dbReference>
<gene>
    <name evidence="2" type="ORF">C2E21_8452</name>
</gene>
<accession>A0A2P6TEH8</accession>
<protein>
    <submittedName>
        <fullName evidence="2">Receptor 12</fullName>
    </submittedName>
</protein>
<keyword evidence="2" id="KW-0675">Receptor</keyword>
<comment type="caution">
    <text evidence="2">The sequence shown here is derived from an EMBL/GenBank/DDBJ whole genome shotgun (WGS) entry which is preliminary data.</text>
</comment>
<dbReference type="SUPFAM" id="SSF52058">
    <property type="entry name" value="L domain-like"/>
    <property type="match status" value="1"/>
</dbReference>
<dbReference type="Proteomes" id="UP000239899">
    <property type="component" value="Unassembled WGS sequence"/>
</dbReference>
<comment type="subcellular location">
    <subcellularLocation>
        <location evidence="1">Cytoplasm</location>
        <location evidence="1">Cytoskeleton</location>
        <location evidence="1">Cilium axoneme</location>
    </subcellularLocation>
</comment>
<dbReference type="Gene3D" id="3.80.10.10">
    <property type="entry name" value="Ribonuclease Inhibitor"/>
    <property type="match status" value="1"/>
</dbReference>
<evidence type="ECO:0000313" key="2">
    <source>
        <dbReference type="EMBL" id="PRW21050.1"/>
    </source>
</evidence>
<dbReference type="InterPro" id="IPR032675">
    <property type="entry name" value="LRR_dom_sf"/>
</dbReference>
<name>A0A2P6TEH8_CHLSO</name>
<sequence length="115" mass="12261">MLTALESIDLEGYLNILSPAARLPSSVTKLAVWTSDEESMPPQFGQLPALQQLDIGDCSYSAASMAPLSSLSGSLTWLELFASAVPDSLSALTQLRYLRVPPGKPFGPGPLCTHR</sequence>
<dbReference type="AlphaFoldDB" id="A0A2P6TEH8"/>
<proteinExistence type="predicted"/>
<keyword evidence="3" id="KW-1185">Reference proteome</keyword>